<organism evidence="2 3">
    <name type="scientific">Ataeniobius toweri</name>
    <dbReference type="NCBI Taxonomy" id="208326"/>
    <lineage>
        <taxon>Eukaryota</taxon>
        <taxon>Metazoa</taxon>
        <taxon>Chordata</taxon>
        <taxon>Craniata</taxon>
        <taxon>Vertebrata</taxon>
        <taxon>Euteleostomi</taxon>
        <taxon>Actinopterygii</taxon>
        <taxon>Neopterygii</taxon>
        <taxon>Teleostei</taxon>
        <taxon>Neoteleostei</taxon>
        <taxon>Acanthomorphata</taxon>
        <taxon>Ovalentaria</taxon>
        <taxon>Atherinomorphae</taxon>
        <taxon>Cyprinodontiformes</taxon>
        <taxon>Goodeidae</taxon>
        <taxon>Ataeniobius</taxon>
    </lineage>
</organism>
<dbReference type="InterPro" id="IPR002492">
    <property type="entry name" value="Transposase_Tc1-like"/>
</dbReference>
<protein>
    <recommendedName>
        <fullName evidence="1">Transposase Tc1-like domain-containing protein</fullName>
    </recommendedName>
</protein>
<reference evidence="2 3" key="1">
    <citation type="submission" date="2021-07" db="EMBL/GenBank/DDBJ databases">
        <authorList>
            <person name="Palmer J.M."/>
        </authorList>
    </citation>
    <scope>NUCLEOTIDE SEQUENCE [LARGE SCALE GENOMIC DNA]</scope>
    <source>
        <strain evidence="2 3">AT_MEX2019</strain>
        <tissue evidence="2">Muscle</tissue>
    </source>
</reference>
<gene>
    <name evidence="2" type="ORF">ATANTOWER_010714</name>
</gene>
<dbReference type="Pfam" id="PF01498">
    <property type="entry name" value="HTH_Tnp_Tc3_2"/>
    <property type="match status" value="1"/>
</dbReference>
<dbReference type="Proteomes" id="UP001345963">
    <property type="component" value="Unassembled WGS sequence"/>
</dbReference>
<feature type="non-terminal residue" evidence="2">
    <location>
        <position position="190"/>
    </location>
</feature>
<comment type="caution">
    <text evidence="2">The sequence shown here is derived from an EMBL/GenBank/DDBJ whole genome shotgun (WGS) entry which is preliminary data.</text>
</comment>
<sequence length="190" mass="21469">MRPRRHLMINSTSPLRGFKKDVLRWNWPLSLESHRVSSAGCKRDTERHRSGRPLATSLTDGHFVVNSALQNRMMNATQLQAHFRRARGTQVSRQTILNPIPQLGLHVRRPTRVPDHNTRHRHHCLVWSIYAGQKTSGSQYCSLMGVDSREGEMMAANDVGDVKESAMHQSLLSPDETSVVVVLQCGQVCL</sequence>
<keyword evidence="3" id="KW-1185">Reference proteome</keyword>
<evidence type="ECO:0000313" key="3">
    <source>
        <dbReference type="Proteomes" id="UP001345963"/>
    </source>
</evidence>
<accession>A0ABU7BHZ0</accession>
<proteinExistence type="predicted"/>
<dbReference type="EMBL" id="JAHUTI010051531">
    <property type="protein sequence ID" value="MED6249193.1"/>
    <property type="molecule type" value="Genomic_DNA"/>
</dbReference>
<name>A0ABU7BHZ0_9TELE</name>
<evidence type="ECO:0000259" key="1">
    <source>
        <dbReference type="Pfam" id="PF01498"/>
    </source>
</evidence>
<evidence type="ECO:0000313" key="2">
    <source>
        <dbReference type="EMBL" id="MED6249193.1"/>
    </source>
</evidence>
<feature type="domain" description="Transposase Tc1-like" evidence="1">
    <location>
        <begin position="68"/>
        <end position="127"/>
    </location>
</feature>